<proteinExistence type="predicted"/>
<organism evidence="1 2">
    <name type="scientific">Linderina macrospora</name>
    <dbReference type="NCBI Taxonomy" id="4868"/>
    <lineage>
        <taxon>Eukaryota</taxon>
        <taxon>Fungi</taxon>
        <taxon>Fungi incertae sedis</taxon>
        <taxon>Zoopagomycota</taxon>
        <taxon>Kickxellomycotina</taxon>
        <taxon>Kickxellomycetes</taxon>
        <taxon>Kickxellales</taxon>
        <taxon>Kickxellaceae</taxon>
        <taxon>Linderina</taxon>
    </lineage>
</organism>
<reference evidence="1" key="1">
    <citation type="submission" date="2022-07" db="EMBL/GenBank/DDBJ databases">
        <title>Phylogenomic reconstructions and comparative analyses of Kickxellomycotina fungi.</title>
        <authorList>
            <person name="Reynolds N.K."/>
            <person name="Stajich J.E."/>
            <person name="Barry K."/>
            <person name="Grigoriev I.V."/>
            <person name="Crous P."/>
            <person name="Smith M.E."/>
        </authorList>
    </citation>
    <scope>NUCLEOTIDE SEQUENCE</scope>
    <source>
        <strain evidence="1">NRRL 5244</strain>
    </source>
</reference>
<feature type="non-terminal residue" evidence="1">
    <location>
        <position position="147"/>
    </location>
</feature>
<name>A0ACC1J014_9FUNG</name>
<sequence>MFRPKIPFFRTLAHRHQIQSSYRVLLRLTRRFSDPVERTYLYSWIRERFHTNSYQTSPFKVNNLLSDAKWAELVLTDALSGHPTQCQLISDLAYARTGYLHTIQQTLNEFHHPTKSCALIRDVRPPHSKSRQPHPAYRIPVDQRAIT</sequence>
<protein>
    <submittedName>
        <fullName evidence="1">Uncharacterized protein</fullName>
    </submittedName>
</protein>
<keyword evidence="2" id="KW-1185">Reference proteome</keyword>
<comment type="caution">
    <text evidence="1">The sequence shown here is derived from an EMBL/GenBank/DDBJ whole genome shotgun (WGS) entry which is preliminary data.</text>
</comment>
<dbReference type="EMBL" id="JANBPW010005491">
    <property type="protein sequence ID" value="KAJ1932507.1"/>
    <property type="molecule type" value="Genomic_DNA"/>
</dbReference>
<evidence type="ECO:0000313" key="1">
    <source>
        <dbReference type="EMBL" id="KAJ1932507.1"/>
    </source>
</evidence>
<evidence type="ECO:0000313" key="2">
    <source>
        <dbReference type="Proteomes" id="UP001150603"/>
    </source>
</evidence>
<accession>A0ACC1J014</accession>
<gene>
    <name evidence="1" type="ORF">FBU59_006347</name>
</gene>
<dbReference type="Proteomes" id="UP001150603">
    <property type="component" value="Unassembled WGS sequence"/>
</dbReference>